<feature type="domain" description="AB hydrolase-1" evidence="2">
    <location>
        <begin position="52"/>
        <end position="288"/>
    </location>
</feature>
<dbReference type="Proteomes" id="UP000257109">
    <property type="component" value="Unassembled WGS sequence"/>
</dbReference>
<dbReference type="GO" id="GO:0003824">
    <property type="term" value="F:catalytic activity"/>
    <property type="evidence" value="ECO:0007669"/>
    <property type="project" value="InterPro"/>
</dbReference>
<organism evidence="3 4">
    <name type="scientific">Mucuna pruriens</name>
    <name type="common">Velvet bean</name>
    <name type="synonym">Dolichos pruriens</name>
    <dbReference type="NCBI Taxonomy" id="157652"/>
    <lineage>
        <taxon>Eukaryota</taxon>
        <taxon>Viridiplantae</taxon>
        <taxon>Streptophyta</taxon>
        <taxon>Embryophyta</taxon>
        <taxon>Tracheophyta</taxon>
        <taxon>Spermatophyta</taxon>
        <taxon>Magnoliopsida</taxon>
        <taxon>eudicotyledons</taxon>
        <taxon>Gunneridae</taxon>
        <taxon>Pentapetalae</taxon>
        <taxon>rosids</taxon>
        <taxon>fabids</taxon>
        <taxon>Fabales</taxon>
        <taxon>Fabaceae</taxon>
        <taxon>Papilionoideae</taxon>
        <taxon>50 kb inversion clade</taxon>
        <taxon>NPAAA clade</taxon>
        <taxon>indigoferoid/millettioid clade</taxon>
        <taxon>Phaseoleae</taxon>
        <taxon>Mucuna</taxon>
    </lineage>
</organism>
<dbReference type="STRING" id="157652.A0A371GM77"/>
<dbReference type="SUPFAM" id="SSF53474">
    <property type="entry name" value="alpha/beta-Hydrolases"/>
    <property type="match status" value="1"/>
</dbReference>
<evidence type="ECO:0000256" key="1">
    <source>
        <dbReference type="SAM" id="MobiDB-lite"/>
    </source>
</evidence>
<evidence type="ECO:0000313" key="4">
    <source>
        <dbReference type="Proteomes" id="UP000257109"/>
    </source>
</evidence>
<dbReference type="Pfam" id="PF12697">
    <property type="entry name" value="Abhydrolase_6"/>
    <property type="match status" value="1"/>
</dbReference>
<dbReference type="AlphaFoldDB" id="A0A371GM77"/>
<feature type="non-terminal residue" evidence="3">
    <location>
        <position position="1"/>
    </location>
</feature>
<dbReference type="PANTHER" id="PTHR43139">
    <property type="entry name" value="SI:DKEY-122A22.2"/>
    <property type="match status" value="1"/>
</dbReference>
<evidence type="ECO:0000259" key="2">
    <source>
        <dbReference type="Pfam" id="PF12697"/>
    </source>
</evidence>
<sequence>MEGCFSFTTRRDQCFRFSFSRAGLKSTTTDLGDGTVIHCWVPKAHKDSKPSLLLLHGIGANAMWQWNDFVSPLTHRFNVYVPDLLFFGDSYTARPERSEAFQAQCVAALLKALGVRTTSVVGISYGGFVAYSLAAQFPERVEKVVLCCAGVCLEEKDMDEGMFQVKSIDEAVNILLPQTPEKMRQLVQLTFAKPIKVMPTCFLTDFIHVMCTENRQERKELIETLYKDRKLSNLPKINQPTLLIWGEQDLVFPMELAHRLKRHLGENAQLVVIKNAGHALNVEKPKEMYKNFKSFLIDPITPSMQNNYSSFTNAYKGITGRGKAAHATATLTAATLGSDVVILQSPAKRVFQGHSVEPVSGVRGVVPDVAGALHGPEVELPLAVEVGGGVDAARVSGRKERHAEGDHSGARVKGGAEVVEGGIAKGVEGGGGLAGQEDEGGGGDLEGGGPVEAKVVGGGVHGGAG</sequence>
<comment type="caution">
    <text evidence="3">The sequence shown here is derived from an EMBL/GenBank/DDBJ whole genome shotgun (WGS) entry which is preliminary data.</text>
</comment>
<protein>
    <submittedName>
        <fullName evidence="3">Monoacylglycerol lipase ABHD6</fullName>
    </submittedName>
</protein>
<dbReference type="InterPro" id="IPR000073">
    <property type="entry name" value="AB_hydrolase_1"/>
</dbReference>
<dbReference type="PANTHER" id="PTHR43139:SF25">
    <property type="entry name" value="ALPHA_BETA-HYDROLASES SUPERFAMILY PROTEIN"/>
    <property type="match status" value="1"/>
</dbReference>
<accession>A0A371GM77</accession>
<feature type="compositionally biased region" description="Gly residues" evidence="1">
    <location>
        <begin position="442"/>
        <end position="465"/>
    </location>
</feature>
<name>A0A371GM77_MUCPR</name>
<gene>
    <name evidence="3" type="primary">Abhd6</name>
    <name evidence="3" type="ORF">CR513_26314</name>
</gene>
<feature type="region of interest" description="Disordered" evidence="1">
    <location>
        <begin position="427"/>
        <end position="465"/>
    </location>
</feature>
<dbReference type="InterPro" id="IPR000639">
    <property type="entry name" value="Epox_hydrolase-like"/>
</dbReference>
<dbReference type="PRINTS" id="PR00412">
    <property type="entry name" value="EPOXHYDRLASE"/>
</dbReference>
<dbReference type="InterPro" id="IPR052370">
    <property type="entry name" value="Meta-cleavage_hydrolase"/>
</dbReference>
<reference evidence="3" key="1">
    <citation type="submission" date="2018-05" db="EMBL/GenBank/DDBJ databases">
        <title>Draft genome of Mucuna pruriens seed.</title>
        <authorList>
            <person name="Nnadi N.E."/>
            <person name="Vos R."/>
            <person name="Hasami M.H."/>
            <person name="Devisetty U.K."/>
            <person name="Aguiy J.C."/>
        </authorList>
    </citation>
    <scope>NUCLEOTIDE SEQUENCE [LARGE SCALE GENOMIC DNA]</scope>
    <source>
        <strain evidence="3">JCA_2017</strain>
    </source>
</reference>
<proteinExistence type="predicted"/>
<dbReference type="EMBL" id="QJKJ01005062">
    <property type="protein sequence ID" value="RDX91665.1"/>
    <property type="molecule type" value="Genomic_DNA"/>
</dbReference>
<dbReference type="InterPro" id="IPR029058">
    <property type="entry name" value="AB_hydrolase_fold"/>
</dbReference>
<dbReference type="Gene3D" id="3.40.50.1820">
    <property type="entry name" value="alpha/beta hydrolase"/>
    <property type="match status" value="1"/>
</dbReference>
<evidence type="ECO:0000313" key="3">
    <source>
        <dbReference type="EMBL" id="RDX91665.1"/>
    </source>
</evidence>
<dbReference type="PRINTS" id="PR00111">
    <property type="entry name" value="ABHYDROLASE"/>
</dbReference>
<keyword evidence="4" id="KW-1185">Reference proteome</keyword>
<dbReference type="OrthoDB" id="6431331at2759"/>